<dbReference type="InterPro" id="IPR023614">
    <property type="entry name" value="Porin_dom_sf"/>
</dbReference>
<reference evidence="2 3" key="1">
    <citation type="submission" date="2019-06" db="EMBL/GenBank/DDBJ databases">
        <title>Whole genome sequence for Rhodospirillaceae sp. R148.</title>
        <authorList>
            <person name="Wang G."/>
        </authorList>
    </citation>
    <scope>NUCLEOTIDE SEQUENCE [LARGE SCALE GENOMIC DNA]</scope>
    <source>
        <strain evidence="2 3">R148</strain>
    </source>
</reference>
<evidence type="ECO:0000313" key="2">
    <source>
        <dbReference type="EMBL" id="TQV80627.1"/>
    </source>
</evidence>
<feature type="domain" description="Porin" evidence="1">
    <location>
        <begin position="40"/>
        <end position="369"/>
    </location>
</feature>
<organism evidence="2 3">
    <name type="scientific">Denitrobaculum tricleocarpae</name>
    <dbReference type="NCBI Taxonomy" id="2591009"/>
    <lineage>
        <taxon>Bacteria</taxon>
        <taxon>Pseudomonadati</taxon>
        <taxon>Pseudomonadota</taxon>
        <taxon>Alphaproteobacteria</taxon>
        <taxon>Rhodospirillales</taxon>
        <taxon>Rhodospirillaceae</taxon>
        <taxon>Denitrobaculum</taxon>
    </lineage>
</organism>
<evidence type="ECO:0000313" key="3">
    <source>
        <dbReference type="Proteomes" id="UP000315252"/>
    </source>
</evidence>
<accession>A0A545TTT6</accession>
<dbReference type="Pfam" id="PF13609">
    <property type="entry name" value="Porin_4"/>
    <property type="match status" value="1"/>
</dbReference>
<dbReference type="OrthoDB" id="6758483at2"/>
<proteinExistence type="predicted"/>
<dbReference type="GO" id="GO:0015288">
    <property type="term" value="F:porin activity"/>
    <property type="evidence" value="ECO:0007669"/>
    <property type="project" value="InterPro"/>
</dbReference>
<sequence length="389" mass="40680">MPRVKAGRPGLQLGELWKGTKLTTRNELLRESSRVSLIAASAFAVTLCGAAGAKAEEPIKLGLSGYMEQFFGYADNDTDQDHFDQKSDTEVEFGGETTLDNGISFGAAVVLNGNTDNEEQIAESYAYVEGNFGRGEIGSRDNAAAIMQYAAPDVGIGLNDGDVSDWIENTTSSDADSAFESTFLFLGEDKANKITYFTPRFSGVQVGVSYIPEFERDDNAQPAEDLYENGFAVGVNFVETLGEVDVALAAGFLTASAPNGGDDDAEGYSLGFNLGYAGFTVGGSYAHTEGNAGAGTDTATSFDGNGYDIGVAYAWDSAAVSLSYLHGEVEGLVGTDGDDENDTVMLSGSYGIGPGVDVIGSIFATEYDGDAADSSNEGWGVVTGLVLSF</sequence>
<protein>
    <submittedName>
        <fullName evidence="2">Porin</fullName>
    </submittedName>
</protein>
<dbReference type="EMBL" id="VHSH01000003">
    <property type="protein sequence ID" value="TQV80627.1"/>
    <property type="molecule type" value="Genomic_DNA"/>
</dbReference>
<dbReference type="SUPFAM" id="SSF56935">
    <property type="entry name" value="Porins"/>
    <property type="match status" value="1"/>
</dbReference>
<comment type="caution">
    <text evidence="2">The sequence shown here is derived from an EMBL/GenBank/DDBJ whole genome shotgun (WGS) entry which is preliminary data.</text>
</comment>
<dbReference type="GO" id="GO:0016020">
    <property type="term" value="C:membrane"/>
    <property type="evidence" value="ECO:0007669"/>
    <property type="project" value="InterPro"/>
</dbReference>
<dbReference type="Gene3D" id="2.40.160.10">
    <property type="entry name" value="Porin"/>
    <property type="match status" value="1"/>
</dbReference>
<dbReference type="AlphaFoldDB" id="A0A545TTT6"/>
<dbReference type="Proteomes" id="UP000315252">
    <property type="component" value="Unassembled WGS sequence"/>
</dbReference>
<keyword evidence="3" id="KW-1185">Reference proteome</keyword>
<evidence type="ECO:0000259" key="1">
    <source>
        <dbReference type="Pfam" id="PF13609"/>
    </source>
</evidence>
<name>A0A545TTT6_9PROT</name>
<dbReference type="InterPro" id="IPR033900">
    <property type="entry name" value="Gram_neg_porin_domain"/>
</dbReference>
<gene>
    <name evidence="2" type="ORF">FKG95_10705</name>
</gene>